<reference evidence="2" key="2">
    <citation type="submission" date="2020-05" db="UniProtKB">
        <authorList>
            <consortium name="EnsemblMetazoa"/>
        </authorList>
    </citation>
    <scope>IDENTIFICATION</scope>
    <source>
        <strain evidence="2">IAEA</strain>
    </source>
</reference>
<protein>
    <submittedName>
        <fullName evidence="2">Uncharacterized protein</fullName>
    </submittedName>
</protein>
<keyword evidence="1" id="KW-0472">Membrane</keyword>
<evidence type="ECO:0000256" key="1">
    <source>
        <dbReference type="SAM" id="Phobius"/>
    </source>
</evidence>
<keyword evidence="3" id="KW-1185">Reference proteome</keyword>
<feature type="transmembrane region" description="Helical" evidence="1">
    <location>
        <begin position="39"/>
        <end position="59"/>
    </location>
</feature>
<name>A0A1B0BN81_9MUSC</name>
<evidence type="ECO:0000313" key="2">
    <source>
        <dbReference type="EnsemblMetazoa" id="GPPI035343-PA"/>
    </source>
</evidence>
<keyword evidence="1" id="KW-0812">Transmembrane</keyword>
<evidence type="ECO:0000313" key="3">
    <source>
        <dbReference type="Proteomes" id="UP000092460"/>
    </source>
</evidence>
<reference evidence="3" key="1">
    <citation type="submission" date="2015-01" db="EMBL/GenBank/DDBJ databases">
        <authorList>
            <person name="Aksoy S."/>
            <person name="Warren W."/>
            <person name="Wilson R.K."/>
        </authorList>
    </citation>
    <scope>NUCLEOTIDE SEQUENCE [LARGE SCALE GENOMIC DNA]</scope>
    <source>
        <strain evidence="3">IAEA</strain>
    </source>
</reference>
<keyword evidence="1" id="KW-1133">Transmembrane helix</keyword>
<proteinExistence type="predicted"/>
<sequence>MHIVAILFYFIFFFCLIETNFHLFFHLFFSFYFLFFSVYINKIFCICNILYQSVFIIVFSKLIWRTFPKNFIASYCLGIHNCGMLMGDQFVGRELTDRLTNKIKHLVTIEFVRYNINSVKTTLTQLVSQRGPDERHCARTNWY</sequence>
<dbReference type="AlphaFoldDB" id="A0A1B0BN81"/>
<organism evidence="2 3">
    <name type="scientific">Glossina palpalis gambiensis</name>
    <dbReference type="NCBI Taxonomy" id="67801"/>
    <lineage>
        <taxon>Eukaryota</taxon>
        <taxon>Metazoa</taxon>
        <taxon>Ecdysozoa</taxon>
        <taxon>Arthropoda</taxon>
        <taxon>Hexapoda</taxon>
        <taxon>Insecta</taxon>
        <taxon>Pterygota</taxon>
        <taxon>Neoptera</taxon>
        <taxon>Endopterygota</taxon>
        <taxon>Diptera</taxon>
        <taxon>Brachycera</taxon>
        <taxon>Muscomorpha</taxon>
        <taxon>Hippoboscoidea</taxon>
        <taxon>Glossinidae</taxon>
        <taxon>Glossina</taxon>
    </lineage>
</organism>
<dbReference type="VEuPathDB" id="VectorBase:GPPI035343"/>
<dbReference type="Proteomes" id="UP000092460">
    <property type="component" value="Unassembled WGS sequence"/>
</dbReference>
<dbReference type="EMBL" id="JXJN01017231">
    <property type="status" value="NOT_ANNOTATED_CDS"/>
    <property type="molecule type" value="Genomic_DNA"/>
</dbReference>
<feature type="transmembrane region" description="Helical" evidence="1">
    <location>
        <begin position="7"/>
        <end position="33"/>
    </location>
</feature>
<accession>A0A1B0BN81</accession>
<dbReference type="EnsemblMetazoa" id="GPPI035343-RA">
    <property type="protein sequence ID" value="GPPI035343-PA"/>
    <property type="gene ID" value="GPPI035343"/>
</dbReference>